<protein>
    <recommendedName>
        <fullName evidence="2">Integrase catalytic domain-containing protein</fullName>
    </recommendedName>
</protein>
<evidence type="ECO:0000259" key="2">
    <source>
        <dbReference type="PROSITE" id="PS50994"/>
    </source>
</evidence>
<dbReference type="InterPro" id="IPR036397">
    <property type="entry name" value="RNaseH_sf"/>
</dbReference>
<evidence type="ECO:0000313" key="4">
    <source>
        <dbReference type="Proteomes" id="UP001172457"/>
    </source>
</evidence>
<dbReference type="Pfam" id="PF25597">
    <property type="entry name" value="SH3_retrovirus"/>
    <property type="match status" value="1"/>
</dbReference>
<feature type="compositionally biased region" description="Polar residues" evidence="1">
    <location>
        <begin position="217"/>
        <end position="240"/>
    </location>
</feature>
<dbReference type="InterPro" id="IPR001584">
    <property type="entry name" value="Integrase_cat-core"/>
</dbReference>
<organism evidence="3 4">
    <name type="scientific">Centaurea solstitialis</name>
    <name type="common">yellow star-thistle</name>
    <dbReference type="NCBI Taxonomy" id="347529"/>
    <lineage>
        <taxon>Eukaryota</taxon>
        <taxon>Viridiplantae</taxon>
        <taxon>Streptophyta</taxon>
        <taxon>Embryophyta</taxon>
        <taxon>Tracheophyta</taxon>
        <taxon>Spermatophyta</taxon>
        <taxon>Magnoliopsida</taxon>
        <taxon>eudicotyledons</taxon>
        <taxon>Gunneridae</taxon>
        <taxon>Pentapetalae</taxon>
        <taxon>asterids</taxon>
        <taxon>campanulids</taxon>
        <taxon>Asterales</taxon>
        <taxon>Asteraceae</taxon>
        <taxon>Carduoideae</taxon>
        <taxon>Cardueae</taxon>
        <taxon>Centaureinae</taxon>
        <taxon>Centaurea</taxon>
    </lineage>
</organism>
<dbReference type="PROSITE" id="PS50994">
    <property type="entry name" value="INTEGRASE"/>
    <property type="match status" value="1"/>
</dbReference>
<dbReference type="Gene3D" id="3.30.420.10">
    <property type="entry name" value="Ribonuclease H-like superfamily/Ribonuclease H"/>
    <property type="match status" value="1"/>
</dbReference>
<proteinExistence type="predicted"/>
<dbReference type="GO" id="GO:0003676">
    <property type="term" value="F:nucleic acid binding"/>
    <property type="evidence" value="ECO:0007669"/>
    <property type="project" value="InterPro"/>
</dbReference>
<dbReference type="EMBL" id="JARYMX010000005">
    <property type="protein sequence ID" value="KAJ9547096.1"/>
    <property type="molecule type" value="Genomic_DNA"/>
</dbReference>
<dbReference type="InterPro" id="IPR057670">
    <property type="entry name" value="SH3_retrovirus"/>
</dbReference>
<dbReference type="PANTHER" id="PTHR42648:SF32">
    <property type="entry name" value="RIBONUCLEASE H-LIKE DOMAIN, GAG-PRE-INTEGRASE DOMAIN PROTEIN-RELATED"/>
    <property type="match status" value="1"/>
</dbReference>
<dbReference type="InterPro" id="IPR012337">
    <property type="entry name" value="RNaseH-like_sf"/>
</dbReference>
<keyword evidence="4" id="KW-1185">Reference proteome</keyword>
<dbReference type="SUPFAM" id="SSF53098">
    <property type="entry name" value="Ribonuclease H-like"/>
    <property type="match status" value="1"/>
</dbReference>
<comment type="caution">
    <text evidence="3">The sequence shown here is derived from an EMBL/GenBank/DDBJ whole genome shotgun (WGS) entry which is preliminary data.</text>
</comment>
<evidence type="ECO:0000256" key="1">
    <source>
        <dbReference type="SAM" id="MobiDB-lite"/>
    </source>
</evidence>
<name>A0AA38T461_9ASTR</name>
<feature type="region of interest" description="Disordered" evidence="1">
    <location>
        <begin position="193"/>
        <end position="240"/>
    </location>
</feature>
<accession>A0AA38T461</accession>
<feature type="domain" description="Integrase catalytic" evidence="2">
    <location>
        <begin position="1"/>
        <end position="96"/>
    </location>
</feature>
<sequence length="240" mass="27226">MVLKLKSKAKSKWSSKSKLVWNNTHNFSAPRTPQQNGVVERKNRFLVEAARTMLNASGLPLTFWAKAVSTACYTQNRSLVVKQFKKTSYQLLYNKRPNIKFFHVFGCKCFVLNDREPVGKFDPKGDDAIFIGYAWDSVTYRVYVPRTQIVVVSTNVKYDDSFPYNEELKIQAEASPNASITKDHEKLFNDWSEDFKDTDRTSTGSNRASANDDRSSDAQPSTSAELPKTSTSSILSVTHR</sequence>
<dbReference type="AlphaFoldDB" id="A0AA38T461"/>
<dbReference type="InterPro" id="IPR039537">
    <property type="entry name" value="Retrotran_Ty1/copia-like"/>
</dbReference>
<reference evidence="3" key="1">
    <citation type="submission" date="2023-03" db="EMBL/GenBank/DDBJ databases">
        <title>Chromosome-scale reference genome and RAD-based genetic map of yellow starthistle (Centaurea solstitialis) reveal putative structural variation and QTLs associated with invader traits.</title>
        <authorList>
            <person name="Reatini B."/>
            <person name="Cang F.A."/>
            <person name="Jiang Q."/>
            <person name="Mckibben M.T.W."/>
            <person name="Barker M.S."/>
            <person name="Rieseberg L.H."/>
            <person name="Dlugosch K.M."/>
        </authorList>
    </citation>
    <scope>NUCLEOTIDE SEQUENCE</scope>
    <source>
        <strain evidence="3">CAN-66</strain>
        <tissue evidence="3">Leaf</tissue>
    </source>
</reference>
<dbReference type="PANTHER" id="PTHR42648">
    <property type="entry name" value="TRANSPOSASE, PUTATIVE-RELATED"/>
    <property type="match status" value="1"/>
</dbReference>
<dbReference type="GO" id="GO:0015074">
    <property type="term" value="P:DNA integration"/>
    <property type="evidence" value="ECO:0007669"/>
    <property type="project" value="InterPro"/>
</dbReference>
<gene>
    <name evidence="3" type="ORF">OSB04_019639</name>
</gene>
<dbReference type="Proteomes" id="UP001172457">
    <property type="component" value="Chromosome 5"/>
</dbReference>
<evidence type="ECO:0000313" key="3">
    <source>
        <dbReference type="EMBL" id="KAJ9547096.1"/>
    </source>
</evidence>